<reference evidence="3 4" key="1">
    <citation type="submission" date="2017-07" db="EMBL/GenBank/DDBJ databases">
        <title>Genome sequence of the Sordaria macrospora wild type strain R19027.</title>
        <authorList>
            <person name="Nowrousian M."/>
            <person name="Teichert I."/>
            <person name="Kueck U."/>
        </authorList>
    </citation>
    <scope>NUCLEOTIDE SEQUENCE [LARGE SCALE GENOMIC DNA]</scope>
    <source>
        <strain evidence="3 4">R19027</strain>
        <tissue evidence="3">Mycelium</tissue>
    </source>
</reference>
<proteinExistence type="predicted"/>
<dbReference type="InterPro" id="IPR052895">
    <property type="entry name" value="HetReg/Transcr_Mod"/>
</dbReference>
<organism evidence="3 4">
    <name type="scientific">Sordaria macrospora</name>
    <dbReference type="NCBI Taxonomy" id="5147"/>
    <lineage>
        <taxon>Eukaryota</taxon>
        <taxon>Fungi</taxon>
        <taxon>Dikarya</taxon>
        <taxon>Ascomycota</taxon>
        <taxon>Pezizomycotina</taxon>
        <taxon>Sordariomycetes</taxon>
        <taxon>Sordariomycetidae</taxon>
        <taxon>Sordariales</taxon>
        <taxon>Sordariaceae</taxon>
        <taxon>Sordaria</taxon>
    </lineage>
</organism>
<dbReference type="PANTHER" id="PTHR24148">
    <property type="entry name" value="ANKYRIN REPEAT DOMAIN-CONTAINING PROTEIN 39 HOMOLOG-RELATED"/>
    <property type="match status" value="1"/>
</dbReference>
<gene>
    <name evidence="3" type="ORF">SMACR_02338</name>
</gene>
<dbReference type="EMBL" id="NMPR01000027">
    <property type="protein sequence ID" value="KAA8634102.1"/>
    <property type="molecule type" value="Genomic_DNA"/>
</dbReference>
<protein>
    <recommendedName>
        <fullName evidence="2">Heterokaryon incompatibility domain-containing protein</fullName>
    </recommendedName>
</protein>
<comment type="caution">
    <text evidence="3">The sequence shown here is derived from an EMBL/GenBank/DDBJ whole genome shotgun (WGS) entry which is preliminary data.</text>
</comment>
<dbReference type="VEuPathDB" id="FungiDB:SMAC_02338"/>
<dbReference type="Proteomes" id="UP000433876">
    <property type="component" value="Unassembled WGS sequence"/>
</dbReference>
<evidence type="ECO:0000313" key="4">
    <source>
        <dbReference type="Proteomes" id="UP000433876"/>
    </source>
</evidence>
<name>A0A8S9A192_SORMA</name>
<dbReference type="InterPro" id="IPR010730">
    <property type="entry name" value="HET"/>
</dbReference>
<accession>A0A8S9A192</accession>
<evidence type="ECO:0000256" key="1">
    <source>
        <dbReference type="SAM" id="MobiDB-lite"/>
    </source>
</evidence>
<feature type="compositionally biased region" description="Polar residues" evidence="1">
    <location>
        <begin position="1"/>
        <end position="19"/>
    </location>
</feature>
<dbReference type="AlphaFoldDB" id="A0A8S9A192"/>
<dbReference type="PANTHER" id="PTHR24148:SF77">
    <property type="entry name" value="HETEROKARYON INCOMPATIBILITY DOMAIN-CONTAINING PROTEIN"/>
    <property type="match status" value="1"/>
</dbReference>
<evidence type="ECO:0000259" key="2">
    <source>
        <dbReference type="Pfam" id="PF06985"/>
    </source>
</evidence>
<sequence>MSSNSTSDFGPQSEQSFSPQEDRELPPTSCKASEDPTGNYPYQPLQSNGHIRLLLLEHPGPSSTHDTPVISATLQEVKLSVVGETPFQTYKALSYEWGLPLSNPSDTPTIFLDNYPIRIRQNLYDAFQSILHNHRRLYGGSPLYLRVDALCINQLNDEEKGHQVQLMRKIYEGAEMVII</sequence>
<feature type="region of interest" description="Disordered" evidence="1">
    <location>
        <begin position="1"/>
        <end position="44"/>
    </location>
</feature>
<dbReference type="Pfam" id="PF06985">
    <property type="entry name" value="HET"/>
    <property type="match status" value="1"/>
</dbReference>
<feature type="domain" description="Heterokaryon incompatibility" evidence="2">
    <location>
        <begin position="90"/>
        <end position="179"/>
    </location>
</feature>
<evidence type="ECO:0000313" key="3">
    <source>
        <dbReference type="EMBL" id="KAA8634102.1"/>
    </source>
</evidence>